<dbReference type="PANTHER" id="PTHR30069:SF29">
    <property type="entry name" value="HEMOGLOBIN AND HEMOGLOBIN-HAPTOGLOBIN-BINDING PROTEIN 1-RELATED"/>
    <property type="match status" value="1"/>
</dbReference>
<accession>E6QN97</accession>
<organism evidence="9">
    <name type="scientific">mine drainage metagenome</name>
    <dbReference type="NCBI Taxonomy" id="410659"/>
    <lineage>
        <taxon>unclassified sequences</taxon>
        <taxon>metagenomes</taxon>
        <taxon>ecological metagenomes</taxon>
    </lineage>
</organism>
<evidence type="ECO:0000256" key="4">
    <source>
        <dbReference type="ARBA" id="ARBA00022729"/>
    </source>
</evidence>
<keyword evidence="3" id="KW-0812">Transmembrane</keyword>
<keyword evidence="6" id="KW-0998">Cell outer membrane</keyword>
<dbReference type="Gene3D" id="2.60.40.1120">
    <property type="entry name" value="Carboxypeptidase-like, regulatory domain"/>
    <property type="match status" value="1"/>
</dbReference>
<gene>
    <name evidence="9" type="ORF">CARN6_2214</name>
</gene>
<proteinExistence type="predicted"/>
<dbReference type="InterPro" id="IPR039426">
    <property type="entry name" value="TonB-dep_rcpt-like"/>
</dbReference>
<dbReference type="PANTHER" id="PTHR30069">
    <property type="entry name" value="TONB-DEPENDENT OUTER MEMBRANE RECEPTOR"/>
    <property type="match status" value="1"/>
</dbReference>
<keyword evidence="2" id="KW-0813">Transport</keyword>
<keyword evidence="4" id="KW-0732">Signal</keyword>
<evidence type="ECO:0000256" key="2">
    <source>
        <dbReference type="ARBA" id="ARBA00022448"/>
    </source>
</evidence>
<keyword evidence="5" id="KW-0472">Membrane</keyword>
<comment type="subcellular location">
    <subcellularLocation>
        <location evidence="1">Cell outer membrane</location>
        <topology evidence="1">Multi-pass membrane protein</topology>
    </subcellularLocation>
</comment>
<feature type="compositionally biased region" description="Low complexity" evidence="7">
    <location>
        <begin position="478"/>
        <end position="492"/>
    </location>
</feature>
<dbReference type="InterPro" id="IPR013784">
    <property type="entry name" value="Carb-bd-like_fold"/>
</dbReference>
<evidence type="ECO:0000256" key="5">
    <source>
        <dbReference type="ARBA" id="ARBA00023136"/>
    </source>
</evidence>
<dbReference type="GO" id="GO:0030246">
    <property type="term" value="F:carbohydrate binding"/>
    <property type="evidence" value="ECO:0007669"/>
    <property type="project" value="InterPro"/>
</dbReference>
<sequence>MLLFGAHHAAQAQTFRGAINGTVTDQSGAVVPGAQVEAIHAATGVSLKAVSSSAGEFTFRDIPIGTYTINITASGFKPEKVAGVPVSAGTVYTLPVKLDIASLGETVEVSADALALDTTSTVQTTDIPNQVIQDTPMNGRDFTQLIAITPGYAGYSGGGYGSVNGARPDMVNWQIEGADNNDIWWNIPAANQGGISGIAGVTLPLDAIDQVSVVTQAGPDIGRSPGATVNLSIKSGTNQIHGTAYYYNRNEALAAKSQLALTKPELRNQQFGYSAGGPILKDRLFLFTTYEDQRFTIGVNQPSTEPSTAYQAAATSVLNAYNVPVNQTAKNLLNGTGNYQALWPANALTGPATPFNYTNPENEFGFSHNGLVKADYSINQNNKLSFKWYVGQGTQTAPTVSLLTPYYEVGPMHVQNYSLTYNTVLTPRLSNQIFAGVNYYNQAFADASTNYNPIGLGLDTGATGTALAGSPRIQIAAPSSSSGLGASSDGFDSIGGIPNSGRNDITGHLDESLSWTVGRHEMHFGGEFRQAQVDDFYQADQRGTFVFDGTQGPWSGNAGTSCDALTSTAPGSVTLPASDTSDPRFLQLADFLAGCFNAGGTSIVQGNPKRQVFLNSYGLFAQDTFQITPRLNINYGMRYEYEGPIHDGNKDLSTFLPGAPNGLAVAGVDIPNLYQQYHAGYGPRVGLARSTRICVRVMSKTTT</sequence>
<evidence type="ECO:0000256" key="3">
    <source>
        <dbReference type="ARBA" id="ARBA00022692"/>
    </source>
</evidence>
<evidence type="ECO:0000313" key="9">
    <source>
        <dbReference type="EMBL" id="CBI08718.1"/>
    </source>
</evidence>
<dbReference type="Pfam" id="PF25183">
    <property type="entry name" value="OMP_b-brl_4"/>
    <property type="match status" value="1"/>
</dbReference>
<dbReference type="InterPro" id="IPR057601">
    <property type="entry name" value="Oar-like_b-barrel"/>
</dbReference>
<dbReference type="InterPro" id="IPR036942">
    <property type="entry name" value="Beta-barrel_TonB_sf"/>
</dbReference>
<evidence type="ECO:0000256" key="7">
    <source>
        <dbReference type="SAM" id="MobiDB-lite"/>
    </source>
</evidence>
<feature type="region of interest" description="Disordered" evidence="7">
    <location>
        <begin position="478"/>
        <end position="505"/>
    </location>
</feature>
<feature type="domain" description="TonB-dependent transporter Oar-like beta-barrel" evidence="8">
    <location>
        <begin position="233"/>
        <end position="688"/>
    </location>
</feature>
<name>E6QN97_9ZZZZ</name>
<evidence type="ECO:0000259" key="8">
    <source>
        <dbReference type="Pfam" id="PF25183"/>
    </source>
</evidence>
<dbReference type="GO" id="GO:0015344">
    <property type="term" value="F:siderophore uptake transmembrane transporter activity"/>
    <property type="evidence" value="ECO:0007669"/>
    <property type="project" value="TreeGrafter"/>
</dbReference>
<dbReference type="GO" id="GO:0009279">
    <property type="term" value="C:cell outer membrane"/>
    <property type="evidence" value="ECO:0007669"/>
    <property type="project" value="UniProtKB-SubCell"/>
</dbReference>
<protein>
    <recommendedName>
        <fullName evidence="8">TonB-dependent transporter Oar-like beta-barrel domain-containing protein</fullName>
    </recommendedName>
</protein>
<dbReference type="GO" id="GO:0044718">
    <property type="term" value="P:siderophore transmembrane transport"/>
    <property type="evidence" value="ECO:0007669"/>
    <property type="project" value="TreeGrafter"/>
</dbReference>
<dbReference type="EMBL" id="CABQ01000256">
    <property type="protein sequence ID" value="CBI08718.1"/>
    <property type="molecule type" value="Genomic_DNA"/>
</dbReference>
<dbReference type="SUPFAM" id="SSF49452">
    <property type="entry name" value="Starch-binding domain-like"/>
    <property type="match status" value="1"/>
</dbReference>
<evidence type="ECO:0000256" key="1">
    <source>
        <dbReference type="ARBA" id="ARBA00004571"/>
    </source>
</evidence>
<comment type="caution">
    <text evidence="9">The sequence shown here is derived from an EMBL/GenBank/DDBJ whole genome shotgun (WGS) entry which is preliminary data.</text>
</comment>
<reference evidence="9" key="1">
    <citation type="submission" date="2009-10" db="EMBL/GenBank/DDBJ databases">
        <title>Diversity of trophic interactions inside an arsenic-rich microbial ecosystem.</title>
        <authorList>
            <person name="Bertin P.N."/>
            <person name="Heinrich-Salmeron A."/>
            <person name="Pelletier E."/>
            <person name="Goulhen-Chollet F."/>
            <person name="Arsene-Ploetze F."/>
            <person name="Gallien S."/>
            <person name="Calteau A."/>
            <person name="Vallenet D."/>
            <person name="Casiot C."/>
            <person name="Chane-Woon-Ming B."/>
            <person name="Giloteaux L."/>
            <person name="Barakat M."/>
            <person name="Bonnefoy V."/>
            <person name="Bruneel O."/>
            <person name="Chandler M."/>
            <person name="Cleiss J."/>
            <person name="Duran R."/>
            <person name="Elbaz-Poulichet F."/>
            <person name="Fonknechten N."/>
            <person name="Lauga B."/>
            <person name="Mornico D."/>
            <person name="Ortet P."/>
            <person name="Schaeffer C."/>
            <person name="Siguier P."/>
            <person name="Alexander Thil Smith A."/>
            <person name="Van Dorsselaer A."/>
            <person name="Weissenbach J."/>
            <person name="Medigue C."/>
            <person name="Le Paslier D."/>
        </authorList>
    </citation>
    <scope>NUCLEOTIDE SEQUENCE</scope>
</reference>
<evidence type="ECO:0000256" key="6">
    <source>
        <dbReference type="ARBA" id="ARBA00023237"/>
    </source>
</evidence>
<dbReference type="Gene3D" id="2.40.170.20">
    <property type="entry name" value="TonB-dependent receptor, beta-barrel domain"/>
    <property type="match status" value="1"/>
</dbReference>
<dbReference type="SUPFAM" id="SSF56935">
    <property type="entry name" value="Porins"/>
    <property type="match status" value="1"/>
</dbReference>
<dbReference type="Pfam" id="PF13620">
    <property type="entry name" value="CarboxypepD_reg"/>
    <property type="match status" value="1"/>
</dbReference>
<dbReference type="AlphaFoldDB" id="E6QN97"/>